<evidence type="ECO:0000256" key="2">
    <source>
        <dbReference type="SAM" id="SignalP"/>
    </source>
</evidence>
<evidence type="ECO:0000256" key="1">
    <source>
        <dbReference type="SAM" id="MobiDB-lite"/>
    </source>
</evidence>
<organism evidence="4 5">
    <name type="scientific">candidate division WOR-3 bacterium</name>
    <dbReference type="NCBI Taxonomy" id="2052148"/>
    <lineage>
        <taxon>Bacteria</taxon>
        <taxon>Bacteria division WOR-3</taxon>
    </lineage>
</organism>
<dbReference type="InterPro" id="IPR018247">
    <property type="entry name" value="EF_Hand_1_Ca_BS"/>
</dbReference>
<evidence type="ECO:0000313" key="4">
    <source>
        <dbReference type="EMBL" id="MBM3331505.1"/>
    </source>
</evidence>
<keyword evidence="2" id="KW-0732">Signal</keyword>
<feature type="compositionally biased region" description="Polar residues" evidence="1">
    <location>
        <begin position="859"/>
        <end position="868"/>
    </location>
</feature>
<feature type="region of interest" description="Disordered" evidence="1">
    <location>
        <begin position="796"/>
        <end position="830"/>
    </location>
</feature>
<accession>A0A937XD46</accession>
<name>A0A937XD46_UNCW3</name>
<proteinExistence type="predicted"/>
<feature type="chain" id="PRO_5038086673" description="Gliding motility protein SprA N-terminal domain-containing protein" evidence="2">
    <location>
        <begin position="18"/>
        <end position="1876"/>
    </location>
</feature>
<evidence type="ECO:0000313" key="5">
    <source>
        <dbReference type="Proteomes" id="UP000779900"/>
    </source>
</evidence>
<feature type="region of interest" description="Disordered" evidence="1">
    <location>
        <begin position="1503"/>
        <end position="1548"/>
    </location>
</feature>
<comment type="caution">
    <text evidence="4">The sequence shown here is derived from an EMBL/GenBank/DDBJ whole genome shotgun (WGS) entry which is preliminary data.</text>
</comment>
<protein>
    <recommendedName>
        <fullName evidence="3">Gliding motility protein SprA N-terminal domain-containing protein</fullName>
    </recommendedName>
</protein>
<feature type="region of interest" description="Disordered" evidence="1">
    <location>
        <begin position="846"/>
        <end position="872"/>
    </location>
</feature>
<gene>
    <name evidence="4" type="ORF">FJY68_06590</name>
</gene>
<dbReference type="Proteomes" id="UP000779900">
    <property type="component" value="Unassembled WGS sequence"/>
</dbReference>
<sequence>MRRAALLLALAASLAAAYSLYDPPRIVPRIDYSLGLVYLDRWRGDYFLGVDQVLPISEYLDYQLAQSVREAWQSEAARNREKQELEADASGLIPDIQLPKLPLFGEGSKIDISGKDRITLGGRQTFVHGAAQSLGSSSLFPELKMEQQLSVLLKGTIGERTKVSIDHDSEREESRNKVMLSYTGTEDEIIQSVELGDTRLTIPSTGYTGDLPTHHGLFGASAKGKVGGVDVYAIASREQSQSQSQSFTGRRRVSTDTIYEYQYVTRRFYHVDVPGTISNLRVYVDDRNPSNNQGKTYAAIATVFPDSPDSLPDWDYDRAGGDFDLKSLGKDYFLQTGNIIEFAAALDQSDVVGLVVFTDNDTVGGNLWRDSLVLKLLKPEMPDSLSLTWDHEQRNVYSLPQGEVSLSSFRLFRDVPEATDLEREDAGINQGRKFAEVLGLDPNRDGRIEYPEFETKTGFIRFPGSKPFDTSALSVREPLIYRRDPSSLRSGEGLKYYMVAEYSSATESYYLGQPDITSGSEKVVVNGERWLVNSDYTIDYSSGVLSFVRALPPDADIQVTYEYSPLFSVSQKSLVGGRAEWAASQQGKLGTSVFYRSDGTRDEKPSLGSEPFSRVIAATDASYSVTSNAASAFFDRLPLLRAQAPSSFSASAEGAISMPDPNTRGVAYLDDFEGTTITRDVSTAPVLWSFSSVPVGKDTAHFAHSRLVWVRPTIGVRNDSVFGATEDRDLERHEILKVVFSPDSGDRQSWAGMMTSAAQSGMSMNLSDVEDLRMILKPRSRTGTIHVTVGMSIDEDAPRRNRDGAIVGLDGRNNTEDKNANGVLDANPPEDAGLDGVFGTDSLWGADSADDGNDDFESKTNPTGTEGNNYLDAEDLDRNGFSRYNHYFECDIPLGDTRYFTDLVNGWKLCRVSLRDSIGFRTVGQPKWEDIRLVRVWFDDFEEPDTIDFYSIEFVGSRWARPLLTSLRDTGRMPGHVPVDTTEKVWATQISRKTDTSYLPPFQLKRDANGNLEDEAALLFGYENLQGYRRATVNKISVDKEDYREYRDMRMYIHDDGNGLAFLLRLGADSVNYYEYRAPATSGAVVPGRDGRWYEFVIPLDSFPALKQRRDEADVPAASLWSSGPYRLMGTPSLSDIRYTALGIENPDGGKKSGGLWFNDLRLTAPHRDPGYGLQARANVSLSDFVSLGLSYVYSDPNFRRFSEGRGVKAGGFGRSVGASLRANLDRLLPVAWGLVLPVGYSISDQRDVPKFSPLYPDLLLPGELASSPDYLTAGRSEELLIDNVRKQKSGNPWLNYTLEAMALSWRGRRGQVRAPLARDSSSARTFQWSYAVAPDLKVRLGEDNELAWFPQDIRLGVTEASQRSLRGTRASPDSAFRVDTLLGHGLGTELGVDYSPIEDLTFGYDVQTDRDLLVPSTDSLWFLAMGTEAGREHSFDAGYNFEIVDAITPGIDFNGDYSDDRARVGTGYSAYRNMSNSGDLAFTLGADLPELLGKLAPAESRAAKPRGARLEREPREDSLGVDSLAGEDTTGAVAPPQPKSSPLDALRRGAGGLSRALDPVEVSYTMTRNSDLVGVYDASPWHYRLGFSDLFPFDSLRRPTSANRERRNTLRISTGAQVRDLTARISYQSTEGQDLLSILSKTMLDRSTTWPDLELTQGKVHSLFKNWATDSRLTASYRHRRDVSGQFVAYHQLVGGDSVARESLGMLGRSETDNNEFSPLLSWSTTWKKRVSTTLSANYTFGSTTNFMDESGGERSVTHTNTRGADLSLSYAFSAPQGLKLPFLKKVKFSSDLSLTWSLRFSQTHRWLQLWAEGSPADTTSELQRDNSFGTSLAASYRFSRSIEAGLTTGYNQSRGLSVTTTESMNIDFWVLFRF</sequence>
<reference evidence="4" key="1">
    <citation type="submission" date="2019-03" db="EMBL/GenBank/DDBJ databases">
        <title>Lake Tanganyika Metagenome-Assembled Genomes (MAGs).</title>
        <authorList>
            <person name="Tran P."/>
        </authorList>
    </citation>
    <scope>NUCLEOTIDE SEQUENCE</scope>
    <source>
        <strain evidence="4">K_DeepCast_150m_m2_040</strain>
    </source>
</reference>
<evidence type="ECO:0000259" key="3">
    <source>
        <dbReference type="Pfam" id="PF14349"/>
    </source>
</evidence>
<dbReference type="Pfam" id="PF14349">
    <property type="entry name" value="SprA_N"/>
    <property type="match status" value="1"/>
</dbReference>
<feature type="domain" description="Gliding motility protein SprA N-terminal" evidence="3">
    <location>
        <begin position="921"/>
        <end position="1262"/>
    </location>
</feature>
<dbReference type="PROSITE" id="PS00018">
    <property type="entry name" value="EF_HAND_1"/>
    <property type="match status" value="1"/>
</dbReference>
<dbReference type="InterPro" id="IPR025684">
    <property type="entry name" value="SprA_N_dom"/>
</dbReference>
<feature type="signal peptide" evidence="2">
    <location>
        <begin position="1"/>
        <end position="17"/>
    </location>
</feature>
<dbReference type="EMBL" id="VGIR01000032">
    <property type="protein sequence ID" value="MBM3331505.1"/>
    <property type="molecule type" value="Genomic_DNA"/>
</dbReference>
<feature type="compositionally biased region" description="Basic and acidic residues" evidence="1">
    <location>
        <begin position="1509"/>
        <end position="1519"/>
    </location>
</feature>